<dbReference type="EMBL" id="JYIW01000024">
    <property type="protein sequence ID" value="KJL29248.1"/>
    <property type="molecule type" value="Genomic_DNA"/>
</dbReference>
<dbReference type="PATRIC" id="fig|82380.11.peg.1911"/>
<dbReference type="Proteomes" id="UP000033640">
    <property type="component" value="Unassembled WGS sequence"/>
</dbReference>
<dbReference type="InterPro" id="IPR036365">
    <property type="entry name" value="PGBD-like_sf"/>
</dbReference>
<protein>
    <submittedName>
        <fullName evidence="3">Putative peptidoglycan binding domain protein</fullName>
    </submittedName>
</protein>
<reference evidence="3 4" key="1">
    <citation type="submission" date="2015-02" db="EMBL/GenBank/DDBJ databases">
        <title>Draft genome sequences of ten Microbacterium spp. with emphasis on heavy metal contaminated environments.</title>
        <authorList>
            <person name="Corretto E."/>
        </authorList>
    </citation>
    <scope>NUCLEOTIDE SEQUENCE [LARGE SCALE GENOMIC DNA]</scope>
    <source>
        <strain evidence="3 4">BEL4b</strain>
    </source>
</reference>
<evidence type="ECO:0000313" key="4">
    <source>
        <dbReference type="Proteomes" id="UP000033640"/>
    </source>
</evidence>
<dbReference type="Pfam" id="PF01471">
    <property type="entry name" value="PG_binding_1"/>
    <property type="match status" value="1"/>
</dbReference>
<proteinExistence type="predicted"/>
<dbReference type="InterPro" id="IPR036366">
    <property type="entry name" value="PGBDSf"/>
</dbReference>
<keyword evidence="1" id="KW-0472">Membrane</keyword>
<comment type="caution">
    <text evidence="3">The sequence shown here is derived from an EMBL/GenBank/DDBJ whole genome shotgun (WGS) entry which is preliminary data.</text>
</comment>
<feature type="transmembrane region" description="Helical" evidence="1">
    <location>
        <begin position="12"/>
        <end position="33"/>
    </location>
</feature>
<feature type="domain" description="Peptidoglycan binding-like" evidence="2">
    <location>
        <begin position="128"/>
        <end position="180"/>
    </location>
</feature>
<name>A0A0F0L7Z0_9MICO</name>
<evidence type="ECO:0000313" key="3">
    <source>
        <dbReference type="EMBL" id="KJL29248.1"/>
    </source>
</evidence>
<dbReference type="SUPFAM" id="SSF47090">
    <property type="entry name" value="PGBD-like"/>
    <property type="match status" value="1"/>
</dbReference>
<dbReference type="InterPro" id="IPR002477">
    <property type="entry name" value="Peptidoglycan-bd-like"/>
</dbReference>
<keyword evidence="1" id="KW-1133">Transmembrane helix</keyword>
<evidence type="ECO:0000256" key="1">
    <source>
        <dbReference type="SAM" id="Phobius"/>
    </source>
</evidence>
<gene>
    <name evidence="3" type="ORF">RS83_01875</name>
</gene>
<sequence length="363" mass="37423">MTSSRSGRRSVAIFIVVCVAVWLVPTGIAVGLWSASALVERAAVTADDAEIIQVGERVDAEARDAVVDVYLGDAHLVSSESTGTVTQVLTSPGSALTNGVPVIAIGDAVIRAFAQDFPLYRPLVRGDRGPDVEALEMFLRDGGFLDVATIDDVYGVQVDRAVRAFQKDNGYTVDGVFDPSYVAYVGTAFTVAAIDVVPGDKVAVDDQIMSGTAPATKVEIKDPDLNPLPPFSGAPLMLQLADSSVSVDGTSLDGAAAMEVATALATSGAGGTTVEDGAVVRYANARIELSEPGAWGTVPSSAVYISDTGVRCAVDENGTAIPLVDSRESTGQPGIMLVQADLVGMRVLSDVAQAPSGSLDACE</sequence>
<organism evidence="3 4">
    <name type="scientific">Microbacterium oxydans</name>
    <dbReference type="NCBI Taxonomy" id="82380"/>
    <lineage>
        <taxon>Bacteria</taxon>
        <taxon>Bacillati</taxon>
        <taxon>Actinomycetota</taxon>
        <taxon>Actinomycetes</taxon>
        <taxon>Micrococcales</taxon>
        <taxon>Microbacteriaceae</taxon>
        <taxon>Microbacterium</taxon>
    </lineage>
</organism>
<dbReference type="Gene3D" id="1.10.101.10">
    <property type="entry name" value="PGBD-like superfamily/PGBD"/>
    <property type="match status" value="1"/>
</dbReference>
<accession>A0A0F0L7Z0</accession>
<dbReference type="AlphaFoldDB" id="A0A0F0L7Z0"/>
<evidence type="ECO:0000259" key="2">
    <source>
        <dbReference type="Pfam" id="PF01471"/>
    </source>
</evidence>
<keyword evidence="1" id="KW-0812">Transmembrane</keyword>